<name>A0A4V2M4E1_9ACTN</name>
<dbReference type="AlphaFoldDB" id="A0A4V2M4E1"/>
<dbReference type="EMBL" id="SJKC01000003">
    <property type="protein sequence ID" value="TCC35612.1"/>
    <property type="molecule type" value="Genomic_DNA"/>
</dbReference>
<evidence type="ECO:0000313" key="2">
    <source>
        <dbReference type="EMBL" id="TCC35612.1"/>
    </source>
</evidence>
<dbReference type="Proteomes" id="UP000294225">
    <property type="component" value="Unassembled WGS sequence"/>
</dbReference>
<protein>
    <submittedName>
        <fullName evidence="2">Uncharacterized protein</fullName>
    </submittedName>
</protein>
<gene>
    <name evidence="2" type="ORF">E0H92_23050</name>
</gene>
<feature type="region of interest" description="Disordered" evidence="1">
    <location>
        <begin position="543"/>
        <end position="588"/>
    </location>
</feature>
<reference evidence="2 3" key="1">
    <citation type="submission" date="2019-02" db="EMBL/GenBank/DDBJ databases">
        <title>Kribbella capetownensis sp. nov. and Kribbella speibonae sp. nov., isolated from soil.</title>
        <authorList>
            <person name="Curtis S.M."/>
            <person name="Norton I."/>
            <person name="Everest G.J."/>
            <person name="Meyers P.R."/>
        </authorList>
    </citation>
    <scope>NUCLEOTIDE SEQUENCE [LARGE SCALE GENOMIC DNA]</scope>
    <source>
        <strain evidence="2 3">YM55</strain>
    </source>
</reference>
<evidence type="ECO:0000256" key="1">
    <source>
        <dbReference type="SAM" id="MobiDB-lite"/>
    </source>
</evidence>
<organism evidence="2 3">
    <name type="scientific">Kribbella speibonae</name>
    <dbReference type="NCBI Taxonomy" id="1572660"/>
    <lineage>
        <taxon>Bacteria</taxon>
        <taxon>Bacillati</taxon>
        <taxon>Actinomycetota</taxon>
        <taxon>Actinomycetes</taxon>
        <taxon>Propionibacteriales</taxon>
        <taxon>Kribbellaceae</taxon>
        <taxon>Kribbella</taxon>
    </lineage>
</organism>
<accession>A0A4V2M4E1</accession>
<comment type="caution">
    <text evidence="2">The sequence shown here is derived from an EMBL/GenBank/DDBJ whole genome shotgun (WGS) entry which is preliminary data.</text>
</comment>
<dbReference type="RefSeq" id="WP_131497683.1">
    <property type="nucleotide sequence ID" value="NZ_SJKC01000003.1"/>
</dbReference>
<evidence type="ECO:0000313" key="3">
    <source>
        <dbReference type="Proteomes" id="UP000294225"/>
    </source>
</evidence>
<feature type="compositionally biased region" description="Polar residues" evidence="1">
    <location>
        <begin position="570"/>
        <end position="588"/>
    </location>
</feature>
<proteinExistence type="predicted"/>
<sequence>MADAKVSALIRRINELVEADTGSRSLAVGDQITRRVTRSDQRRLRLLADNLDIPARLAPRPGEPDPRVAVRAALVETVAGCVGVLEPREPTDESLYPYGRARFETAMSRLHALYETPRLLAELRPGGRAEDLGIFPTPKLEGDLLAAHAAVVAISARTGRPAGTIRHEIVAAGHGAHATTAARLLLQSRPGFAVLPAADRNTLTTSIADELESRFENHERQRPGPEIGAVLADRQQVARFGSSAITSASETAREELDHLHRSFDELGWPPAVERPESVYQLCEQIQGAVGELTDTPNSRWNGKLEPDLGQAPDTTLRLTEGQAAALGKLLESSSTYPLSAEDAADAREAVQVVAAAYARWAVPDEYDARHEAAADSVAPRFATIEQAVGTAYAEDHLREIADRALPYELATQVRQAQPPLPDQRLAPAARAFAAVVDDVAGLEEGETLRRMAGEGRVLMTQAAADELVEAVGVPNIERPYAGRMITDEADRRFEALPTELGTERDAARQYGVETGKAAVMMAESYAEEPGLAQRESLMADREVAAPMARFASGHDPALTRPRAQPRDSAPTANRPTSGPDQNRPTLGR</sequence>